<accession>A0A426ZSX6</accession>
<feature type="compositionally biased region" description="Gly residues" evidence="1">
    <location>
        <begin position="32"/>
        <end position="41"/>
    </location>
</feature>
<name>A0A426ZSX6_ENSVE</name>
<protein>
    <submittedName>
        <fullName evidence="2">Uncharacterized protein</fullName>
    </submittedName>
</protein>
<sequence>MMLSLLSDARQQPQQHPAPPQPSPAQHPPPFGSGGGGGLGFLKGSLGELEEASDLLQSVDAAVDVKSLPRSKSDEGLRPLSE</sequence>
<dbReference type="EMBL" id="AMZH03005156">
    <property type="protein sequence ID" value="RRT67123.1"/>
    <property type="molecule type" value="Genomic_DNA"/>
</dbReference>
<feature type="compositionally biased region" description="Pro residues" evidence="1">
    <location>
        <begin position="16"/>
        <end position="31"/>
    </location>
</feature>
<gene>
    <name evidence="2" type="ORF">B296_00003818</name>
</gene>
<reference evidence="2 3" key="1">
    <citation type="journal article" date="2014" name="Agronomy (Basel)">
        <title>A Draft Genome Sequence for Ensete ventricosum, the Drought-Tolerant Tree Against Hunger.</title>
        <authorList>
            <person name="Harrison J."/>
            <person name="Moore K.A."/>
            <person name="Paszkiewicz K."/>
            <person name="Jones T."/>
            <person name="Grant M."/>
            <person name="Ambacheew D."/>
            <person name="Muzemil S."/>
            <person name="Studholme D.J."/>
        </authorList>
    </citation>
    <scope>NUCLEOTIDE SEQUENCE [LARGE SCALE GENOMIC DNA]</scope>
</reference>
<evidence type="ECO:0000256" key="1">
    <source>
        <dbReference type="SAM" id="MobiDB-lite"/>
    </source>
</evidence>
<proteinExistence type="predicted"/>
<evidence type="ECO:0000313" key="2">
    <source>
        <dbReference type="EMBL" id="RRT67123.1"/>
    </source>
</evidence>
<feature type="region of interest" description="Disordered" evidence="1">
    <location>
        <begin position="1"/>
        <end position="44"/>
    </location>
</feature>
<evidence type="ECO:0000313" key="3">
    <source>
        <dbReference type="Proteomes" id="UP000287651"/>
    </source>
</evidence>
<comment type="caution">
    <text evidence="2">The sequence shown here is derived from an EMBL/GenBank/DDBJ whole genome shotgun (WGS) entry which is preliminary data.</text>
</comment>
<dbReference type="Proteomes" id="UP000287651">
    <property type="component" value="Unassembled WGS sequence"/>
</dbReference>
<organism evidence="2 3">
    <name type="scientific">Ensete ventricosum</name>
    <name type="common">Abyssinian banana</name>
    <name type="synonym">Musa ensete</name>
    <dbReference type="NCBI Taxonomy" id="4639"/>
    <lineage>
        <taxon>Eukaryota</taxon>
        <taxon>Viridiplantae</taxon>
        <taxon>Streptophyta</taxon>
        <taxon>Embryophyta</taxon>
        <taxon>Tracheophyta</taxon>
        <taxon>Spermatophyta</taxon>
        <taxon>Magnoliopsida</taxon>
        <taxon>Liliopsida</taxon>
        <taxon>Zingiberales</taxon>
        <taxon>Musaceae</taxon>
        <taxon>Ensete</taxon>
    </lineage>
</organism>
<dbReference type="AlphaFoldDB" id="A0A426ZSX6"/>